<sequence>MNKTPVVLTIAGSDPYGGAGIQVDAKTIHALGGYALSVPTALTSQNSQGVSDVFAPPIAVLENQVSALLDDMQVDAVKIGMLASAEIVSCVARLIDRYALKNVVLDTVLVSSSGKDLLALDALDILKAELFPRADVITPNLPELNRLLNTDYQGLAEEMDEIGEQLWRMNVKAAVIKGGHSATDSCTDYVLQSDSTPEALFAARVQTSHTHGTGCVLSSAIATGLAKGHALSDSAHIAKAFLTEKLKASDSLKLSYHQLSDNRREPIL</sequence>
<comment type="caution">
    <text evidence="8">The sequence shown here is derived from an EMBL/GenBank/DDBJ whole genome shotgun (WGS) entry which is preliminary data.</text>
</comment>
<evidence type="ECO:0000313" key="8">
    <source>
        <dbReference type="EMBL" id="KDN95935.1"/>
    </source>
</evidence>
<dbReference type="EMBL" id="JMIU01000001">
    <property type="protein sequence ID" value="KDN95935.1"/>
    <property type="molecule type" value="Genomic_DNA"/>
</dbReference>
<comment type="pathway">
    <text evidence="1">Cofactor biosynthesis; thiamine diphosphate biosynthesis.</text>
</comment>
<dbReference type="STRING" id="28885.EI16_06500"/>
<dbReference type="EC" id="2.7.1.49" evidence="2"/>
<keyword evidence="3" id="KW-0808">Transferase</keyword>
<keyword evidence="9" id="KW-1185">Reference proteome</keyword>
<evidence type="ECO:0000256" key="4">
    <source>
        <dbReference type="ARBA" id="ARBA00022741"/>
    </source>
</evidence>
<evidence type="ECO:0000256" key="6">
    <source>
        <dbReference type="ARBA" id="ARBA00022840"/>
    </source>
</evidence>
<dbReference type="CDD" id="cd01169">
    <property type="entry name" value="HMPP_kinase"/>
    <property type="match status" value="1"/>
</dbReference>
<dbReference type="UniPathway" id="UPA00060">
    <property type="reaction ID" value="UER00138"/>
</dbReference>
<dbReference type="InterPro" id="IPR013749">
    <property type="entry name" value="PM/HMP-P_kinase-1"/>
</dbReference>
<dbReference type="AlphaFoldDB" id="A0A067A0P4"/>
<protein>
    <recommendedName>
        <fullName evidence="2">hydroxymethylpyrimidine kinase</fullName>
        <ecNumber evidence="2">2.7.1.49</ecNumber>
    </recommendedName>
</protein>
<dbReference type="GO" id="GO:0008972">
    <property type="term" value="F:phosphomethylpyrimidine kinase activity"/>
    <property type="evidence" value="ECO:0007669"/>
    <property type="project" value="InterPro"/>
</dbReference>
<dbReference type="Pfam" id="PF08543">
    <property type="entry name" value="Phos_pyr_kin"/>
    <property type="match status" value="1"/>
</dbReference>
<dbReference type="NCBIfam" id="TIGR00097">
    <property type="entry name" value="HMP-P_kinase"/>
    <property type="match status" value="1"/>
</dbReference>
<dbReference type="FunFam" id="3.40.1190.20:FF:000003">
    <property type="entry name" value="Phosphomethylpyrimidine kinase ThiD"/>
    <property type="match status" value="1"/>
</dbReference>
<dbReference type="GO" id="GO:0009228">
    <property type="term" value="P:thiamine biosynthetic process"/>
    <property type="evidence" value="ECO:0007669"/>
    <property type="project" value="InterPro"/>
</dbReference>
<dbReference type="GO" id="GO:0005524">
    <property type="term" value="F:ATP binding"/>
    <property type="evidence" value="ECO:0007669"/>
    <property type="project" value="UniProtKB-KW"/>
</dbReference>
<evidence type="ECO:0000313" key="9">
    <source>
        <dbReference type="Proteomes" id="UP000027341"/>
    </source>
</evidence>
<evidence type="ECO:0000256" key="1">
    <source>
        <dbReference type="ARBA" id="ARBA00004948"/>
    </source>
</evidence>
<dbReference type="PANTHER" id="PTHR20858">
    <property type="entry name" value="PHOSPHOMETHYLPYRIMIDINE KINASE"/>
    <property type="match status" value="1"/>
</dbReference>
<dbReference type="Proteomes" id="UP000027341">
    <property type="component" value="Unassembled WGS sequence"/>
</dbReference>
<feature type="domain" description="Pyridoxamine kinase/Phosphomethylpyrimidine kinase" evidence="7">
    <location>
        <begin position="14"/>
        <end position="251"/>
    </location>
</feature>
<dbReference type="RefSeq" id="WP_051623052.1">
    <property type="nucleotide sequence ID" value="NZ_AP020335.1"/>
</dbReference>
<keyword evidence="4" id="KW-0547">Nucleotide-binding</keyword>
<organism evidence="8 9">
    <name type="scientific">Hydrogenovibrio marinus</name>
    <dbReference type="NCBI Taxonomy" id="28885"/>
    <lineage>
        <taxon>Bacteria</taxon>
        <taxon>Pseudomonadati</taxon>
        <taxon>Pseudomonadota</taxon>
        <taxon>Gammaproteobacteria</taxon>
        <taxon>Thiotrichales</taxon>
        <taxon>Piscirickettsiaceae</taxon>
        <taxon>Hydrogenovibrio</taxon>
    </lineage>
</organism>
<proteinExistence type="predicted"/>
<gene>
    <name evidence="8" type="ORF">EI16_06500</name>
</gene>
<name>A0A067A0P4_HYDMR</name>
<dbReference type="PANTHER" id="PTHR20858:SF17">
    <property type="entry name" value="HYDROXYMETHYLPYRIMIDINE_PHOSPHOMETHYLPYRIMIDINE KINASE THI20-RELATED"/>
    <property type="match status" value="1"/>
</dbReference>
<evidence type="ECO:0000256" key="2">
    <source>
        <dbReference type="ARBA" id="ARBA00012135"/>
    </source>
</evidence>
<dbReference type="SUPFAM" id="SSF53613">
    <property type="entry name" value="Ribokinase-like"/>
    <property type="match status" value="1"/>
</dbReference>
<accession>A0A067A0P4</accession>
<evidence type="ECO:0000259" key="7">
    <source>
        <dbReference type="Pfam" id="PF08543"/>
    </source>
</evidence>
<dbReference type="InterPro" id="IPR004399">
    <property type="entry name" value="HMP/HMP-P_kinase_dom"/>
</dbReference>
<dbReference type="GO" id="GO:0008902">
    <property type="term" value="F:hydroxymethylpyrimidine kinase activity"/>
    <property type="evidence" value="ECO:0007669"/>
    <property type="project" value="UniProtKB-EC"/>
</dbReference>
<evidence type="ECO:0000256" key="3">
    <source>
        <dbReference type="ARBA" id="ARBA00022679"/>
    </source>
</evidence>
<reference evidence="8 9" key="1">
    <citation type="submission" date="2014-04" db="EMBL/GenBank/DDBJ databases">
        <title>Draft genome sequence of Hydrogenovibrio marinus MH-110, a model organism for aerobic H2 metabolism.</title>
        <authorList>
            <person name="Cha H.J."/>
            <person name="Jo B.H."/>
            <person name="Hwang B.H."/>
        </authorList>
    </citation>
    <scope>NUCLEOTIDE SEQUENCE [LARGE SCALE GENOMIC DNA]</scope>
    <source>
        <strain evidence="8 9">MH-110</strain>
    </source>
</reference>
<dbReference type="Gene3D" id="3.40.1190.20">
    <property type="match status" value="1"/>
</dbReference>
<evidence type="ECO:0000256" key="5">
    <source>
        <dbReference type="ARBA" id="ARBA00022777"/>
    </source>
</evidence>
<dbReference type="GO" id="GO:0005829">
    <property type="term" value="C:cytosol"/>
    <property type="evidence" value="ECO:0007669"/>
    <property type="project" value="TreeGrafter"/>
</dbReference>
<dbReference type="GO" id="GO:0009229">
    <property type="term" value="P:thiamine diphosphate biosynthetic process"/>
    <property type="evidence" value="ECO:0007669"/>
    <property type="project" value="UniProtKB-UniPathway"/>
</dbReference>
<keyword evidence="5" id="KW-0418">Kinase</keyword>
<dbReference type="InterPro" id="IPR029056">
    <property type="entry name" value="Ribokinase-like"/>
</dbReference>
<keyword evidence="6" id="KW-0067">ATP-binding</keyword>